<evidence type="ECO:0000256" key="1">
    <source>
        <dbReference type="ARBA" id="ARBA00004156"/>
    </source>
</evidence>
<evidence type="ECO:0000256" key="5">
    <source>
        <dbReference type="ARBA" id="ARBA00023329"/>
    </source>
</evidence>
<dbReference type="Pfam" id="PF00018">
    <property type="entry name" value="SH3_1"/>
    <property type="match status" value="1"/>
</dbReference>
<dbReference type="GO" id="GO:0006897">
    <property type="term" value="P:endocytosis"/>
    <property type="evidence" value="ECO:0007669"/>
    <property type="project" value="TreeGrafter"/>
</dbReference>
<feature type="region of interest" description="Disordered" evidence="7">
    <location>
        <begin position="85"/>
        <end position="130"/>
    </location>
</feature>
<dbReference type="SUPFAM" id="SSF50044">
    <property type="entry name" value="SH3-domain"/>
    <property type="match status" value="1"/>
</dbReference>
<protein>
    <recommendedName>
        <fullName evidence="12">Sorting nexin</fullName>
    </recommendedName>
</protein>
<dbReference type="PROSITE" id="PS50195">
    <property type="entry name" value="PX"/>
    <property type="match status" value="1"/>
</dbReference>
<dbReference type="CDD" id="cd07626">
    <property type="entry name" value="BAR_SNX9_like"/>
    <property type="match status" value="1"/>
</dbReference>
<feature type="compositionally biased region" description="Acidic residues" evidence="7">
    <location>
        <begin position="102"/>
        <end position="114"/>
    </location>
</feature>
<dbReference type="GO" id="GO:0016197">
    <property type="term" value="P:endosomal transport"/>
    <property type="evidence" value="ECO:0007669"/>
    <property type="project" value="TreeGrafter"/>
</dbReference>
<evidence type="ECO:0000256" key="6">
    <source>
        <dbReference type="PROSITE-ProRule" id="PRU00192"/>
    </source>
</evidence>
<evidence type="ECO:0000313" key="10">
    <source>
        <dbReference type="EMBL" id="KAK3787590.1"/>
    </source>
</evidence>
<dbReference type="GO" id="GO:0030659">
    <property type="term" value="C:cytoplasmic vesicle membrane"/>
    <property type="evidence" value="ECO:0007669"/>
    <property type="project" value="UniProtKB-SubCell"/>
</dbReference>
<keyword evidence="3 6" id="KW-0728">SH3 domain</keyword>
<dbReference type="PANTHER" id="PTHR45827:SF1">
    <property type="entry name" value="SORTING NEXIN"/>
    <property type="match status" value="1"/>
</dbReference>
<dbReference type="InterPro" id="IPR001683">
    <property type="entry name" value="PX_dom"/>
</dbReference>
<evidence type="ECO:0000256" key="3">
    <source>
        <dbReference type="ARBA" id="ARBA00022443"/>
    </source>
</evidence>
<dbReference type="FunFam" id="3.30.1520.10:FF:000004">
    <property type="entry name" value="Sorting nexin"/>
    <property type="match status" value="1"/>
</dbReference>
<evidence type="ECO:0008006" key="12">
    <source>
        <dbReference type="Google" id="ProtNLM"/>
    </source>
</evidence>
<evidence type="ECO:0000256" key="7">
    <source>
        <dbReference type="SAM" id="MobiDB-lite"/>
    </source>
</evidence>
<dbReference type="PROSITE" id="PS50002">
    <property type="entry name" value="SH3"/>
    <property type="match status" value="1"/>
</dbReference>
<comment type="caution">
    <text evidence="10">The sequence shown here is derived from an EMBL/GenBank/DDBJ whole genome shotgun (WGS) entry which is preliminary data.</text>
</comment>
<keyword evidence="4" id="KW-0472">Membrane</keyword>
<dbReference type="InterPro" id="IPR001452">
    <property type="entry name" value="SH3_domain"/>
</dbReference>
<dbReference type="GO" id="GO:0097320">
    <property type="term" value="P:plasma membrane tubulation"/>
    <property type="evidence" value="ECO:0007669"/>
    <property type="project" value="TreeGrafter"/>
</dbReference>
<dbReference type="Gene3D" id="2.30.30.40">
    <property type="entry name" value="SH3 Domains"/>
    <property type="match status" value="1"/>
</dbReference>
<feature type="domain" description="SH3" evidence="8">
    <location>
        <begin position="1"/>
        <end position="63"/>
    </location>
</feature>
<dbReference type="Proteomes" id="UP001283361">
    <property type="component" value="Unassembled WGS sequence"/>
</dbReference>
<dbReference type="GO" id="GO:0005886">
    <property type="term" value="C:plasma membrane"/>
    <property type="evidence" value="ECO:0007669"/>
    <property type="project" value="TreeGrafter"/>
</dbReference>
<dbReference type="PANTHER" id="PTHR45827">
    <property type="entry name" value="SORTING NEXIN"/>
    <property type="match status" value="1"/>
</dbReference>
<reference evidence="10" key="1">
    <citation type="journal article" date="2023" name="G3 (Bethesda)">
        <title>A reference genome for the long-term kleptoplast-retaining sea slug Elysia crispata morphotype clarki.</title>
        <authorList>
            <person name="Eastman K.E."/>
            <person name="Pendleton A.L."/>
            <person name="Shaikh M.A."/>
            <person name="Suttiyut T."/>
            <person name="Ogas R."/>
            <person name="Tomko P."/>
            <person name="Gavelis G."/>
            <person name="Widhalm J.R."/>
            <person name="Wisecaver J.H."/>
        </authorList>
    </citation>
    <scope>NUCLEOTIDE SEQUENCE</scope>
    <source>
        <strain evidence="10">ECLA1</strain>
    </source>
</reference>
<proteinExistence type="inferred from homology"/>
<evidence type="ECO:0000259" key="9">
    <source>
        <dbReference type="PROSITE" id="PS50195"/>
    </source>
</evidence>
<dbReference type="SUPFAM" id="SSF64268">
    <property type="entry name" value="PX domain"/>
    <property type="match status" value="1"/>
</dbReference>
<keyword evidence="11" id="KW-1185">Reference proteome</keyword>
<dbReference type="InterPro" id="IPR027267">
    <property type="entry name" value="AH/BAR_dom_sf"/>
</dbReference>
<dbReference type="CDD" id="cd06862">
    <property type="entry name" value="PX_SNX9_18_like"/>
    <property type="match status" value="1"/>
</dbReference>
<dbReference type="Gene3D" id="3.30.1520.10">
    <property type="entry name" value="Phox-like domain"/>
    <property type="match status" value="1"/>
</dbReference>
<dbReference type="Pfam" id="PF00787">
    <property type="entry name" value="PX"/>
    <property type="match status" value="1"/>
</dbReference>
<keyword evidence="5" id="KW-0968">Cytoplasmic vesicle</keyword>
<dbReference type="InterPro" id="IPR036871">
    <property type="entry name" value="PX_dom_sf"/>
</dbReference>
<feature type="domain" description="PX" evidence="9">
    <location>
        <begin position="209"/>
        <end position="319"/>
    </location>
</feature>
<evidence type="ECO:0000313" key="11">
    <source>
        <dbReference type="Proteomes" id="UP001283361"/>
    </source>
</evidence>
<name>A0AAE1DZ23_9GAST</name>
<dbReference type="AlphaFoldDB" id="A0AAE1DZ23"/>
<dbReference type="InterPro" id="IPR019497">
    <property type="entry name" value="Sorting_nexin_WASP-bd-dom"/>
</dbReference>
<evidence type="ECO:0000256" key="2">
    <source>
        <dbReference type="ARBA" id="ARBA00010883"/>
    </source>
</evidence>
<feature type="compositionally biased region" description="Low complexity" evidence="7">
    <location>
        <begin position="87"/>
        <end position="99"/>
    </location>
</feature>
<dbReference type="Gene3D" id="1.20.1270.60">
    <property type="entry name" value="Arfaptin homology (AH) domain/BAR domain"/>
    <property type="match status" value="1"/>
</dbReference>
<sequence length="553" mass="63076">MAELQVNCLYDFEGDDYNGELSFAAGETLSILRQDIGDGWWEARSQDGRQGLVPETYVEIISAPEPQYPPPPPPMVADTAFTTNGSMQQHQQQMPQQQQSFDDWDDDWDDDDDVSSNSTGGASQQDLAGQGNFGLAAPMRREGKQISPGSEMSKYGTVKSSFNRFSHFAKSGGEAFLMGQGEERVSDSDKIRIIETNEGHVWLSQDAAYTCTVTSPKKESKMKGLKSYIAYQLTPSFSNLQVSRRYKHFDWLHERLECKFVCIPIPPLPDKAVTGRYESEFVQERMRQLQYWVNRMVRHPVICRSDVLHHFLTCTDEKKWKVGKRKAEKDEFQGAKFFQLIEPPNQALETRDIEGKMENFCKFVLNMTENVKTLITVHHDYAKKQLGPFKREYTKIGTSLKQLAQTFILDASAHSGGLTAAIDYTGDAYNEIGEMFEKQPPREAYPLIEALYEYKGILQTYPEVLKVHEGAIGKAKECIKLQEEGKMNETEVTSVLTRADTISYATVAEMNNFQKDRVIDFKAMMQNYLREQIDFYKNLTAKLETALHHYDNA</sequence>
<comment type="similarity">
    <text evidence="2">Belongs to the sorting nexin family.</text>
</comment>
<evidence type="ECO:0000256" key="4">
    <source>
        <dbReference type="ARBA" id="ARBA00023136"/>
    </source>
</evidence>
<feature type="compositionally biased region" description="Polar residues" evidence="7">
    <location>
        <begin position="115"/>
        <end position="127"/>
    </location>
</feature>
<dbReference type="Pfam" id="PF10456">
    <property type="entry name" value="BAR_3_WASP_bdg"/>
    <property type="match status" value="1"/>
</dbReference>
<dbReference type="SMART" id="SM00312">
    <property type="entry name" value="PX"/>
    <property type="match status" value="1"/>
</dbReference>
<organism evidence="10 11">
    <name type="scientific">Elysia crispata</name>
    <name type="common">lettuce slug</name>
    <dbReference type="NCBI Taxonomy" id="231223"/>
    <lineage>
        <taxon>Eukaryota</taxon>
        <taxon>Metazoa</taxon>
        <taxon>Spiralia</taxon>
        <taxon>Lophotrochozoa</taxon>
        <taxon>Mollusca</taxon>
        <taxon>Gastropoda</taxon>
        <taxon>Heterobranchia</taxon>
        <taxon>Euthyneura</taxon>
        <taxon>Panpulmonata</taxon>
        <taxon>Sacoglossa</taxon>
        <taxon>Placobranchoidea</taxon>
        <taxon>Plakobranchidae</taxon>
        <taxon>Elysia</taxon>
    </lineage>
</organism>
<dbReference type="EMBL" id="JAWDGP010001852">
    <property type="protein sequence ID" value="KAK3787590.1"/>
    <property type="molecule type" value="Genomic_DNA"/>
</dbReference>
<comment type="subcellular location">
    <subcellularLocation>
        <location evidence="1">Cytoplasmic vesicle membrane</location>
    </subcellularLocation>
</comment>
<dbReference type="PRINTS" id="PR00452">
    <property type="entry name" value="SH3DOMAIN"/>
</dbReference>
<dbReference type="InterPro" id="IPR036028">
    <property type="entry name" value="SH3-like_dom_sf"/>
</dbReference>
<gene>
    <name evidence="10" type="ORF">RRG08_025920</name>
</gene>
<dbReference type="SMART" id="SM00326">
    <property type="entry name" value="SH3"/>
    <property type="match status" value="1"/>
</dbReference>
<dbReference type="GO" id="GO:0035091">
    <property type="term" value="F:phosphatidylinositol binding"/>
    <property type="evidence" value="ECO:0007669"/>
    <property type="project" value="InterPro"/>
</dbReference>
<evidence type="ECO:0000259" key="8">
    <source>
        <dbReference type="PROSITE" id="PS50002"/>
    </source>
</evidence>
<accession>A0AAE1DZ23</accession>